<evidence type="ECO:0000256" key="7">
    <source>
        <dbReference type="ARBA" id="ARBA00022917"/>
    </source>
</evidence>
<dbReference type="PANTHER" id="PTHR13227:SF0">
    <property type="entry name" value="EUKARYOTIC TRANSLATION INITIATION FACTOR 2A"/>
    <property type="match status" value="1"/>
</dbReference>
<dbReference type="InterPro" id="IPR015943">
    <property type="entry name" value="WD40/YVTN_repeat-like_dom_sf"/>
</dbReference>
<feature type="compositionally biased region" description="Low complexity" evidence="9">
    <location>
        <begin position="436"/>
        <end position="453"/>
    </location>
</feature>
<evidence type="ECO:0000313" key="12">
    <source>
        <dbReference type="EMBL" id="PRQ77102.1"/>
    </source>
</evidence>
<organism evidence="11 13">
    <name type="scientific">Rhodotorula toruloides</name>
    <name type="common">Yeast</name>
    <name type="synonym">Rhodosporidium toruloides</name>
    <dbReference type="NCBI Taxonomy" id="5286"/>
    <lineage>
        <taxon>Eukaryota</taxon>
        <taxon>Fungi</taxon>
        <taxon>Dikarya</taxon>
        <taxon>Basidiomycota</taxon>
        <taxon>Pucciniomycotina</taxon>
        <taxon>Microbotryomycetes</taxon>
        <taxon>Sporidiobolales</taxon>
        <taxon>Sporidiobolaceae</taxon>
        <taxon>Rhodotorula</taxon>
    </lineage>
</organism>
<feature type="compositionally biased region" description="Low complexity" evidence="9">
    <location>
        <begin position="527"/>
        <end position="548"/>
    </location>
</feature>
<evidence type="ECO:0000259" key="10">
    <source>
        <dbReference type="PROSITE" id="PS50835"/>
    </source>
</evidence>
<feature type="compositionally biased region" description="Low complexity" evidence="9">
    <location>
        <begin position="467"/>
        <end position="487"/>
    </location>
</feature>
<evidence type="ECO:0000256" key="2">
    <source>
        <dbReference type="ARBA" id="ARBA00013819"/>
    </source>
</evidence>
<dbReference type="FunFam" id="2.130.10.10:FF:000599">
    <property type="entry name" value="Eukaryotic translation initiation factor 2A"/>
    <property type="match status" value="1"/>
</dbReference>
<keyword evidence="3 8" id="KW-0396">Initiation factor</keyword>
<dbReference type="GO" id="GO:0006417">
    <property type="term" value="P:regulation of translation"/>
    <property type="evidence" value="ECO:0007669"/>
    <property type="project" value="UniProtKB-KW"/>
</dbReference>
<comment type="similarity">
    <text evidence="1 8">Belongs to the WD repeat EIF2A family.</text>
</comment>
<name>A0A0K3CAE2_RHOTO</name>
<evidence type="ECO:0000313" key="14">
    <source>
        <dbReference type="Proteomes" id="UP000239560"/>
    </source>
</evidence>
<dbReference type="PANTHER" id="PTHR13227">
    <property type="entry name" value="EUKARYOTIC TRANSLATION INITIATION FACTOR 2A"/>
    <property type="match status" value="1"/>
</dbReference>
<evidence type="ECO:0000256" key="6">
    <source>
        <dbReference type="ARBA" id="ARBA00022845"/>
    </source>
</evidence>
<feature type="region of interest" description="Disordered" evidence="9">
    <location>
        <begin position="465"/>
        <end position="573"/>
    </location>
</feature>
<dbReference type="STRING" id="5286.A0A0K3CAE2"/>
<keyword evidence="7 8" id="KW-0648">Protein biosynthesis</keyword>
<dbReference type="GO" id="GO:0043022">
    <property type="term" value="F:ribosome binding"/>
    <property type="evidence" value="ECO:0007669"/>
    <property type="project" value="UniProtKB-UniRule"/>
</dbReference>
<evidence type="ECO:0000256" key="9">
    <source>
        <dbReference type="SAM" id="MobiDB-lite"/>
    </source>
</evidence>
<keyword evidence="5" id="KW-0677">Repeat</keyword>
<feature type="domain" description="Ig-like" evidence="10">
    <location>
        <begin position="181"/>
        <end position="266"/>
    </location>
</feature>
<dbReference type="Pfam" id="PF08662">
    <property type="entry name" value="eIF2A"/>
    <property type="match status" value="1"/>
</dbReference>
<dbReference type="Proteomes" id="UP000239560">
    <property type="component" value="Unassembled WGS sequence"/>
</dbReference>
<dbReference type="GO" id="GO:0022627">
    <property type="term" value="C:cytosolic small ribosomal subunit"/>
    <property type="evidence" value="ECO:0007669"/>
    <property type="project" value="TreeGrafter"/>
</dbReference>
<comment type="function">
    <text evidence="8">Functions in the early steps of protein synthesis of a small number of specific mRNAs. Acts by directing the binding of methionyl-tRNAi to 40S ribosomal subunits. In contrast to the eIF-2 complex, it binds methionyl-tRNAi to 40S subunits in a codon-dependent manner, whereas the eIF-2 complex binds methionyl-tRNAi to 40S subunits in a GTP-dependent manner.</text>
</comment>
<dbReference type="EMBL" id="LCTV02000002">
    <property type="protein sequence ID" value="PRQ77102.1"/>
    <property type="molecule type" value="Genomic_DNA"/>
</dbReference>
<dbReference type="InterPro" id="IPR011387">
    <property type="entry name" value="TIF2A"/>
</dbReference>
<reference evidence="12 14" key="2">
    <citation type="journal article" date="2018" name="Elife">
        <title>Functional genomics of lipid metabolism in the oleaginous yeast Rhodosporidium toruloides.</title>
        <authorList>
            <person name="Coradetti S.T."/>
            <person name="Pinel D."/>
            <person name="Geiselman G."/>
            <person name="Ito M."/>
            <person name="Mondo S."/>
            <person name="Reilly M.C."/>
            <person name="Cheng Y.F."/>
            <person name="Bauer S."/>
            <person name="Grigoriev I."/>
            <person name="Gladden J.M."/>
            <person name="Simmons B.A."/>
            <person name="Brem R."/>
            <person name="Arkin A.P."/>
            <person name="Skerker J.M."/>
        </authorList>
    </citation>
    <scope>NUCLEOTIDE SEQUENCE [LARGE SCALE GENOMIC DNA]</scope>
    <source>
        <strain evidence="12 14">NBRC 0880</strain>
    </source>
</reference>
<evidence type="ECO:0000256" key="1">
    <source>
        <dbReference type="ARBA" id="ARBA00009573"/>
    </source>
</evidence>
<dbReference type="PIRSF" id="PIRSF017222">
    <property type="entry name" value="eIF2A"/>
    <property type="match status" value="1"/>
</dbReference>
<protein>
    <recommendedName>
        <fullName evidence="2 8">Eukaryotic translation initiation factor 2A</fullName>
        <shortName evidence="8">eIF-2A</shortName>
    </recommendedName>
</protein>
<dbReference type="Gene3D" id="2.130.10.10">
    <property type="entry name" value="YVTN repeat-like/Quinoprotein amine dehydrogenase"/>
    <property type="match status" value="2"/>
</dbReference>
<sequence length="622" mass="66954">MSAPPVQYALRSLKQLGLVSGPPAWEPVASFQKPENAVKVFRYSDDGRYFASVSNTTIQVLDASTAAVVSEIAAKGILDIAFSPKGTQIQSWERQVKPAEGEPPHRNLRVWDSVSGQELASFSQKSMDSWALQYTADESKAVRCVTNEVHVYSPSNWEAGIVDKVRLEGVTSVSVSPGQNPNVALFVAEKKGAPASVKIHGLSTLSVASGSKTFYKADKIQMKWNKSGTNLLFLTQTDVDKTGKSYYGETNLYLMNSAGQFDCRVTLDKEGGIHDFAWSPNDREFAVTYGYMPAKTVIFDQRVKVISDFGLSPRNFISYNPQGRLLCIAGFGNLAGQIDIYDRQTLKKVTTFDAPNTVHCEWSADGRYLMCATLSPRLRVDNGIKIYHFTGGLLHVEQIEELYQASWRPANPEWYPMSGPLEPAPKASITVAATPAPKPAAAGGAYRPPHARGTLTPTVYKREDEGGAAYSGSNGANLFPHSQSANGAGSGGFGQRGRRNIPGAPPGAGQGEDPLANRRKKKGGKKGQPADGASASDSAPGSGAATPQPAAPPVPEPAPEAAQEATLSPEDKKRRAIIKKLNAIEQLKVKKAAGEKLELTQHKKLENEAELRKELEALGGSK</sequence>
<dbReference type="GO" id="GO:0003729">
    <property type="term" value="F:mRNA binding"/>
    <property type="evidence" value="ECO:0007669"/>
    <property type="project" value="TreeGrafter"/>
</dbReference>
<reference evidence="11 13" key="1">
    <citation type="submission" date="2015-07" db="EMBL/GenBank/DDBJ databases">
        <authorList>
            <person name="Cajimat M.N.B."/>
            <person name="Milazzo M.L."/>
            <person name="Fulhorst C.F."/>
        </authorList>
    </citation>
    <scope>NUCLEOTIDE SEQUENCE [LARGE SCALE GENOMIC DNA]</scope>
    <source>
        <strain evidence="11">Single colony</strain>
    </source>
</reference>
<dbReference type="InterPro" id="IPR013979">
    <property type="entry name" value="TIF_beta_prop-like"/>
</dbReference>
<evidence type="ECO:0000256" key="5">
    <source>
        <dbReference type="ARBA" id="ARBA00022737"/>
    </source>
</evidence>
<accession>A0A0K3CAE2</accession>
<feature type="region of interest" description="Disordered" evidence="9">
    <location>
        <begin position="436"/>
        <end position="455"/>
    </location>
</feature>
<keyword evidence="13" id="KW-1185">Reference proteome</keyword>
<dbReference type="AlphaFoldDB" id="A0A0K3CAE2"/>
<dbReference type="OrthoDB" id="2194683at2759"/>
<dbReference type="SUPFAM" id="SSF82171">
    <property type="entry name" value="DPP6 N-terminal domain-like"/>
    <property type="match status" value="1"/>
</dbReference>
<dbReference type="PROSITE" id="PS50835">
    <property type="entry name" value="IG_LIKE"/>
    <property type="match status" value="1"/>
</dbReference>
<evidence type="ECO:0000313" key="13">
    <source>
        <dbReference type="Proteomes" id="UP000199069"/>
    </source>
</evidence>
<proteinExistence type="inferred from homology"/>
<dbReference type="EMBL" id="CWKI01000002">
    <property type="protein sequence ID" value="CTR05505.1"/>
    <property type="molecule type" value="Genomic_DNA"/>
</dbReference>
<dbReference type="Proteomes" id="UP000199069">
    <property type="component" value="Unassembled WGS sequence"/>
</dbReference>
<keyword evidence="6 8" id="KW-0810">Translation regulation</keyword>
<dbReference type="GO" id="GO:0000049">
    <property type="term" value="F:tRNA binding"/>
    <property type="evidence" value="ECO:0007669"/>
    <property type="project" value="UniProtKB-UniRule"/>
</dbReference>
<dbReference type="GO" id="GO:0003743">
    <property type="term" value="F:translation initiation factor activity"/>
    <property type="evidence" value="ECO:0007669"/>
    <property type="project" value="UniProtKB-UniRule"/>
</dbReference>
<gene>
    <name evidence="11" type="primary">FGENESH: predicted gene_2.535</name>
    <name evidence="12" type="ORF">AAT19DRAFT_12520</name>
    <name evidence="11" type="ORF">BN2166_0013660</name>
</gene>
<evidence type="ECO:0000256" key="3">
    <source>
        <dbReference type="ARBA" id="ARBA00022540"/>
    </source>
</evidence>
<feature type="compositionally biased region" description="Pro residues" evidence="9">
    <location>
        <begin position="549"/>
        <end position="558"/>
    </location>
</feature>
<evidence type="ECO:0000256" key="4">
    <source>
        <dbReference type="ARBA" id="ARBA00022574"/>
    </source>
</evidence>
<evidence type="ECO:0000313" key="11">
    <source>
        <dbReference type="EMBL" id="CTR05505.1"/>
    </source>
</evidence>
<evidence type="ECO:0000256" key="8">
    <source>
        <dbReference type="PIRNR" id="PIRNR017222"/>
    </source>
</evidence>
<dbReference type="OMA" id="RCCAYSP"/>
<dbReference type="InterPro" id="IPR007110">
    <property type="entry name" value="Ig-like_dom"/>
</dbReference>
<keyword evidence="4" id="KW-0853">WD repeat</keyword>